<sequence>MLGCKRDGVMWSRAWSMMALLVGGMALATPAWAEDLDRVYEVQAQLAPTTLVVGKDQAPTDVLKTNLGPNIRRGQVQKTVEIGHNAYRLGQYRMQVRLRPGPHGGYDNGTMSYTVSASLNRVANNHTVSIFTRVKGVVKLQDGQAVTPLPANRYFTGTMQIHAIAAGF</sequence>
<name>A0ABT3WPV3_9PROT</name>
<feature type="signal peptide" evidence="1">
    <location>
        <begin position="1"/>
        <end position="33"/>
    </location>
</feature>
<keyword evidence="1" id="KW-0732">Signal</keyword>
<proteinExistence type="predicted"/>
<reference evidence="2 3" key="1">
    <citation type="submission" date="2022-07" db="EMBL/GenBank/DDBJ databases">
        <title>Bombella genomes.</title>
        <authorList>
            <person name="Harer L."/>
            <person name="Styblova S."/>
            <person name="Ehrmann M."/>
        </authorList>
    </citation>
    <scope>NUCLEOTIDE SEQUENCE [LARGE SCALE GENOMIC DNA]</scope>
    <source>
        <strain evidence="2 3">TMW 2.2556</strain>
    </source>
</reference>
<dbReference type="RefSeq" id="WP_266137219.1">
    <property type="nucleotide sequence ID" value="NZ_JANIDX010000001.1"/>
</dbReference>
<organism evidence="2 3">
    <name type="scientific">Bombella pollinis</name>
    <dbReference type="NCBI Taxonomy" id="2967337"/>
    <lineage>
        <taxon>Bacteria</taxon>
        <taxon>Pseudomonadati</taxon>
        <taxon>Pseudomonadota</taxon>
        <taxon>Alphaproteobacteria</taxon>
        <taxon>Acetobacterales</taxon>
        <taxon>Acetobacteraceae</taxon>
        <taxon>Bombella</taxon>
    </lineage>
</organism>
<gene>
    <name evidence="2" type="ORF">NQF89_00120</name>
</gene>
<keyword evidence="3" id="KW-1185">Reference proteome</keyword>
<dbReference type="Proteomes" id="UP001165575">
    <property type="component" value="Unassembled WGS sequence"/>
</dbReference>
<accession>A0ABT3WPV3</accession>
<feature type="chain" id="PRO_5046940556" evidence="1">
    <location>
        <begin position="34"/>
        <end position="168"/>
    </location>
</feature>
<protein>
    <submittedName>
        <fullName evidence="2">Uncharacterized protein</fullName>
    </submittedName>
</protein>
<evidence type="ECO:0000313" key="2">
    <source>
        <dbReference type="EMBL" id="MCX5618836.1"/>
    </source>
</evidence>
<evidence type="ECO:0000256" key="1">
    <source>
        <dbReference type="SAM" id="SignalP"/>
    </source>
</evidence>
<dbReference type="EMBL" id="JANIDX010000001">
    <property type="protein sequence ID" value="MCX5618836.1"/>
    <property type="molecule type" value="Genomic_DNA"/>
</dbReference>
<evidence type="ECO:0000313" key="3">
    <source>
        <dbReference type="Proteomes" id="UP001165575"/>
    </source>
</evidence>
<comment type="caution">
    <text evidence="2">The sequence shown here is derived from an EMBL/GenBank/DDBJ whole genome shotgun (WGS) entry which is preliminary data.</text>
</comment>